<proteinExistence type="predicted"/>
<organism evidence="2">
    <name type="scientific">Granulicella tundricola (strain ATCC BAA-1859 / DSM 23138 / MP5ACTX9)</name>
    <dbReference type="NCBI Taxonomy" id="1198114"/>
    <lineage>
        <taxon>Bacteria</taxon>
        <taxon>Pseudomonadati</taxon>
        <taxon>Acidobacteriota</taxon>
        <taxon>Terriglobia</taxon>
        <taxon>Terriglobales</taxon>
        <taxon>Acidobacteriaceae</taxon>
        <taxon>Granulicella</taxon>
    </lineage>
</organism>
<dbReference type="HOGENOM" id="CLU_3356476_0_0_0"/>
<gene>
    <name evidence="1" type="ordered locus">AciX9_2800</name>
</gene>
<reference evidence="2" key="1">
    <citation type="submission" date="2011-01" db="EMBL/GenBank/DDBJ databases">
        <title>Complete sequence of chromosome of Acidobacterium sp. MP5ACTX9.</title>
        <authorList>
            <consortium name="US DOE Joint Genome Institute"/>
            <person name="Lucas S."/>
            <person name="Copeland A."/>
            <person name="Lapidus A."/>
            <person name="Cheng J.-F."/>
            <person name="Goodwin L."/>
            <person name="Pitluck S."/>
            <person name="Teshima H."/>
            <person name="Detter J.C."/>
            <person name="Han C."/>
            <person name="Tapia R."/>
            <person name="Land M."/>
            <person name="Hauser L."/>
            <person name="Kyrpides N."/>
            <person name="Ivanova N."/>
            <person name="Ovchinnikova G."/>
            <person name="Pagani I."/>
            <person name="Rawat S.R."/>
            <person name="Mannisto M."/>
            <person name="Haggblom M.M."/>
            <person name="Woyke T."/>
        </authorList>
    </citation>
    <scope>NUCLEOTIDE SEQUENCE [LARGE SCALE GENOMIC DNA]</scope>
    <source>
        <strain evidence="2">MP5ACTX9</strain>
    </source>
</reference>
<keyword evidence="2" id="KW-1185">Reference proteome</keyword>
<sequence>MRTMFVIVCFLLMVLAPCILALYTLPEDANPKGWEG</sequence>
<dbReference type="EMBL" id="CP002480">
    <property type="protein sequence ID" value="ADW69823.1"/>
    <property type="molecule type" value="Genomic_DNA"/>
</dbReference>
<evidence type="ECO:0000313" key="1">
    <source>
        <dbReference type="EMBL" id="ADW69823.1"/>
    </source>
</evidence>
<dbReference type="KEGG" id="acm:AciX9_2800"/>
<name>E8WYB7_GRATM</name>
<dbReference type="Proteomes" id="UP000000343">
    <property type="component" value="Chromosome"/>
</dbReference>
<dbReference type="AlphaFoldDB" id="E8WYB7"/>
<protein>
    <submittedName>
        <fullName evidence="1">Uncharacterized protein</fullName>
    </submittedName>
</protein>
<dbReference type="PaxDb" id="1198114-AciX9_2800"/>
<evidence type="ECO:0000313" key="2">
    <source>
        <dbReference type="Proteomes" id="UP000000343"/>
    </source>
</evidence>
<accession>E8WYB7</accession>